<accession>A0A1H6MWP3</accession>
<reference evidence="3" key="1">
    <citation type="submission" date="2016-10" db="EMBL/GenBank/DDBJ databases">
        <authorList>
            <person name="Varghese N."/>
            <person name="Submissions S."/>
        </authorList>
    </citation>
    <scope>NUCLEOTIDE SEQUENCE [LARGE SCALE GENOMIC DNA]</scope>
    <source>
        <strain evidence="3">DSM 17616</strain>
    </source>
</reference>
<protein>
    <submittedName>
        <fullName evidence="2">Uncharacterized protein</fullName>
    </submittedName>
</protein>
<feature type="transmembrane region" description="Helical" evidence="1">
    <location>
        <begin position="38"/>
        <end position="60"/>
    </location>
</feature>
<dbReference type="OrthoDB" id="5769630at2"/>
<proteinExistence type="predicted"/>
<gene>
    <name evidence="2" type="ORF">SAMN05660691_02953</name>
</gene>
<feature type="transmembrane region" description="Helical" evidence="1">
    <location>
        <begin position="102"/>
        <end position="123"/>
    </location>
</feature>
<feature type="transmembrane region" description="Helical" evidence="1">
    <location>
        <begin position="135"/>
        <end position="156"/>
    </location>
</feature>
<sequence>MSWSYIDGLLFSLDKVVFVAYFFVLVLAMAVERKVSSFVITLIVLTVANGAMTSLSPMLYQYASQPDLSAKFAWYASFALIDMLAVFLLFKFHKLLAQNVGFIAKLVGMLFVTFATLQTGRFVDRFVFNTEFLQYVYQYAIPLLNIALVPVIIAAWMSELKLQRRNTSHEAVL</sequence>
<feature type="transmembrane region" description="Helical" evidence="1">
    <location>
        <begin position="12"/>
        <end position="31"/>
    </location>
</feature>
<keyword evidence="3" id="KW-1185">Reference proteome</keyword>
<name>A0A1H6MWP3_9GAMM</name>
<feature type="transmembrane region" description="Helical" evidence="1">
    <location>
        <begin position="72"/>
        <end position="90"/>
    </location>
</feature>
<dbReference type="EMBL" id="FNXF01000012">
    <property type="protein sequence ID" value="SEI03281.1"/>
    <property type="molecule type" value="Genomic_DNA"/>
</dbReference>
<dbReference type="RefSeq" id="WP_092794979.1">
    <property type="nucleotide sequence ID" value="NZ_FNXF01000012.1"/>
</dbReference>
<organism evidence="2 3">
    <name type="scientific">Rheinheimera pacifica</name>
    <dbReference type="NCBI Taxonomy" id="173990"/>
    <lineage>
        <taxon>Bacteria</taxon>
        <taxon>Pseudomonadati</taxon>
        <taxon>Pseudomonadota</taxon>
        <taxon>Gammaproteobacteria</taxon>
        <taxon>Chromatiales</taxon>
        <taxon>Chromatiaceae</taxon>
        <taxon>Rheinheimera</taxon>
    </lineage>
</organism>
<evidence type="ECO:0000313" key="3">
    <source>
        <dbReference type="Proteomes" id="UP000199371"/>
    </source>
</evidence>
<evidence type="ECO:0000313" key="2">
    <source>
        <dbReference type="EMBL" id="SEI03281.1"/>
    </source>
</evidence>
<keyword evidence="1" id="KW-0472">Membrane</keyword>
<evidence type="ECO:0000256" key="1">
    <source>
        <dbReference type="SAM" id="Phobius"/>
    </source>
</evidence>
<keyword evidence="1" id="KW-1133">Transmembrane helix</keyword>
<keyword evidence="1" id="KW-0812">Transmembrane</keyword>
<dbReference type="Proteomes" id="UP000199371">
    <property type="component" value="Unassembled WGS sequence"/>
</dbReference>
<dbReference type="AlphaFoldDB" id="A0A1H6MWP3"/>
<dbReference type="STRING" id="173990.SAMN05660691_02953"/>